<name>A0A448X335_9PLAT</name>
<dbReference type="InterPro" id="IPR001304">
    <property type="entry name" value="C-type_lectin-like"/>
</dbReference>
<accession>A0A448X335</accession>
<dbReference type="AlphaFoldDB" id="A0A448X335"/>
<gene>
    <name evidence="2" type="ORF">PXEA_LOCUS20404</name>
</gene>
<evidence type="ECO:0000313" key="2">
    <source>
        <dbReference type="EMBL" id="VEL26964.1"/>
    </source>
</evidence>
<dbReference type="EMBL" id="CAAALY010083957">
    <property type="protein sequence ID" value="VEL26964.1"/>
    <property type="molecule type" value="Genomic_DNA"/>
</dbReference>
<evidence type="ECO:0000313" key="3">
    <source>
        <dbReference type="Proteomes" id="UP000784294"/>
    </source>
</evidence>
<proteinExistence type="predicted"/>
<protein>
    <recommendedName>
        <fullName evidence="1">C-type lectin domain-containing protein</fullName>
    </recommendedName>
</protein>
<dbReference type="Proteomes" id="UP000784294">
    <property type="component" value="Unassembled WGS sequence"/>
</dbReference>
<comment type="caution">
    <text evidence="2">The sequence shown here is derived from an EMBL/GenBank/DDBJ whole genome shotgun (WGS) entry which is preliminary data.</text>
</comment>
<sequence>MLIFVLVLARPLLSFSKLSLGNAEWQEKSGSPKGLVTFIRTMLILSAWNLGVQLLLAAGYSLAHAAACNSEFTELTSGICAKIAPHFPDICSAAEYCVSLSSLNEPVSLIGSKYDLVSQKLNFKTPFWVGIHDLLIPQNNSKSDWQFIDSLSSNRMKPSYKIAWSPNEPDGYAMGEQCTIYEYNGLKDYPCTFNRITWNARAVCQQYPNMEMEGKNIYDSSVLTTKRFIHSLPKEVVDIFGPFSNGCYGVINNSADSLISCAVR</sequence>
<reference evidence="2" key="1">
    <citation type="submission" date="2018-11" db="EMBL/GenBank/DDBJ databases">
        <authorList>
            <consortium name="Pathogen Informatics"/>
        </authorList>
    </citation>
    <scope>NUCLEOTIDE SEQUENCE</scope>
</reference>
<dbReference type="InterPro" id="IPR016186">
    <property type="entry name" value="C-type_lectin-like/link_sf"/>
</dbReference>
<dbReference type="SUPFAM" id="SSF56436">
    <property type="entry name" value="C-type lectin-like"/>
    <property type="match status" value="1"/>
</dbReference>
<organism evidence="2 3">
    <name type="scientific">Protopolystoma xenopodis</name>
    <dbReference type="NCBI Taxonomy" id="117903"/>
    <lineage>
        <taxon>Eukaryota</taxon>
        <taxon>Metazoa</taxon>
        <taxon>Spiralia</taxon>
        <taxon>Lophotrochozoa</taxon>
        <taxon>Platyhelminthes</taxon>
        <taxon>Monogenea</taxon>
        <taxon>Polyopisthocotylea</taxon>
        <taxon>Polystomatidea</taxon>
        <taxon>Polystomatidae</taxon>
        <taxon>Protopolystoma</taxon>
    </lineage>
</organism>
<dbReference type="InterPro" id="IPR016187">
    <property type="entry name" value="CTDL_fold"/>
</dbReference>
<evidence type="ECO:0000259" key="1">
    <source>
        <dbReference type="PROSITE" id="PS50041"/>
    </source>
</evidence>
<keyword evidence="3" id="KW-1185">Reference proteome</keyword>
<dbReference type="PROSITE" id="PS50041">
    <property type="entry name" value="C_TYPE_LECTIN_2"/>
    <property type="match status" value="1"/>
</dbReference>
<dbReference type="Gene3D" id="3.10.100.10">
    <property type="entry name" value="Mannose-Binding Protein A, subunit A"/>
    <property type="match status" value="1"/>
</dbReference>
<feature type="domain" description="C-type lectin" evidence="1">
    <location>
        <begin position="76"/>
        <end position="191"/>
    </location>
</feature>